<gene>
    <name evidence="1" type="ORF">FHS44_000846</name>
</gene>
<reference evidence="1 2" key="1">
    <citation type="submission" date="2020-08" db="EMBL/GenBank/DDBJ databases">
        <title>Genomic Encyclopedia of Type Strains, Phase III (KMG-III): the genomes of soil and plant-associated and newly described type strains.</title>
        <authorList>
            <person name="Whitman W."/>
        </authorList>
    </citation>
    <scope>NUCLEOTIDE SEQUENCE [LARGE SCALE GENOMIC DNA]</scope>
    <source>
        <strain evidence="1 2">CECT 8840</strain>
    </source>
</reference>
<keyword evidence="2" id="KW-1185">Reference proteome</keyword>
<dbReference type="EMBL" id="JACHJP010000001">
    <property type="protein sequence ID" value="MBB4913774.1"/>
    <property type="molecule type" value="Genomic_DNA"/>
</dbReference>
<dbReference type="AlphaFoldDB" id="A0A7W7QI13"/>
<evidence type="ECO:0000313" key="1">
    <source>
        <dbReference type="EMBL" id="MBB4913774.1"/>
    </source>
</evidence>
<name>A0A7W7QI13_9ACTN</name>
<protein>
    <recommendedName>
        <fullName evidence="3">Transcriptional regulator</fullName>
    </recommendedName>
</protein>
<sequence length="406" mass="44363">MKVGLPEWARRLRAERESRGWGRADLAREMLKAAEPYTLPGMKSIVASIKGHEVGRHRPGDPYRPLYRTIYGKSDHELFGGSPEGMIIDHASFGDLLLTGARRARPVDADHVLALRDANRHLVALDNAYGGGELVAIACRAFRNAGAGLASGRCPPAVERDLQAAVGETGEIAAWIAYDADRQALSRQLIHEAMMISRLAGDRGMELLQFSHLSMQGVYLHRSREALSLADSVIDDRRLSGRTSTLFQMRRARALAQLDERRDALKALSAAHAHLGDGVGSSDPPWAWWIDDHELAYHEAVCHGDLGSWDRAVEVIGRAVEGCEAGRTRCSFNDRAQQLDILVRAGAWREAEPVLVTLLAEVGEVGSHRTDNLLTTVADRLGRSKAALPSTLSDATAELRTRLTGG</sequence>
<organism evidence="1 2">
    <name type="scientific">Streptosporangium saharense</name>
    <dbReference type="NCBI Taxonomy" id="1706840"/>
    <lineage>
        <taxon>Bacteria</taxon>
        <taxon>Bacillati</taxon>
        <taxon>Actinomycetota</taxon>
        <taxon>Actinomycetes</taxon>
        <taxon>Streptosporangiales</taxon>
        <taxon>Streptosporangiaceae</taxon>
        <taxon>Streptosporangium</taxon>
    </lineage>
</organism>
<evidence type="ECO:0008006" key="3">
    <source>
        <dbReference type="Google" id="ProtNLM"/>
    </source>
</evidence>
<comment type="caution">
    <text evidence="1">The sequence shown here is derived from an EMBL/GenBank/DDBJ whole genome shotgun (WGS) entry which is preliminary data.</text>
</comment>
<accession>A0A7W7QI13</accession>
<evidence type="ECO:0000313" key="2">
    <source>
        <dbReference type="Proteomes" id="UP000552644"/>
    </source>
</evidence>
<dbReference type="RefSeq" id="WP_184712509.1">
    <property type="nucleotide sequence ID" value="NZ_JACHJP010000001.1"/>
</dbReference>
<proteinExistence type="predicted"/>
<dbReference type="Proteomes" id="UP000552644">
    <property type="component" value="Unassembled WGS sequence"/>
</dbReference>